<comment type="caution">
    <text evidence="3">The sequence shown here is derived from an EMBL/GenBank/DDBJ whole genome shotgun (WGS) entry which is preliminary data.</text>
</comment>
<keyword evidence="4" id="KW-1185">Reference proteome</keyword>
<dbReference type="RefSeq" id="WP_262684593.1">
    <property type="nucleotide sequence ID" value="NZ_JAOQIO010000040.1"/>
</dbReference>
<evidence type="ECO:0000256" key="1">
    <source>
        <dbReference type="ARBA" id="ARBA00038240"/>
    </source>
</evidence>
<name>A0ABT2UF74_9BACL</name>
<organism evidence="3 4">
    <name type="scientific">Paenibacillus baimaensis</name>
    <dbReference type="NCBI Taxonomy" id="2982185"/>
    <lineage>
        <taxon>Bacteria</taxon>
        <taxon>Bacillati</taxon>
        <taxon>Bacillota</taxon>
        <taxon>Bacilli</taxon>
        <taxon>Bacillales</taxon>
        <taxon>Paenibacillaceae</taxon>
        <taxon>Paenibacillus</taxon>
    </lineage>
</organism>
<dbReference type="Proteomes" id="UP001652445">
    <property type="component" value="Unassembled WGS sequence"/>
</dbReference>
<sequence length="327" mass="37533">MNEETLIGILCKYGIKQPDIKFIRHNENRTYKVNDLVTGNSYLLRIHQSITVNIEGLQHTYNGLLSELQLLEEIANQTDLLVQKPVRNCYGEFITRIELDGKTINSSLLTWIEGKDLQKEDVLVEGFVTNLGAQLAELHRFFRNYNNRAHFNTRPNQGIERNNQMLSQIERGVELGLILPSDFHIVEQTIRLINSRLESIGKSPDSWGIIHADLNMGNIIVTSKGEISFIDFGLFGFGYYLLDVSTGALMVPSKNRRQFVKGYYGVNEVPADVFAKMEGFMLTGILGYYAFHMENEEVHRWIRERMPLLCSKHCLPFLSGDSIFYNF</sequence>
<gene>
    <name evidence="3" type="ORF">OB236_14335</name>
</gene>
<feature type="domain" description="Aminoglycoside phosphotransferase" evidence="2">
    <location>
        <begin position="20"/>
        <end position="264"/>
    </location>
</feature>
<protein>
    <submittedName>
        <fullName evidence="3">Phosphotransferase</fullName>
    </submittedName>
</protein>
<evidence type="ECO:0000259" key="2">
    <source>
        <dbReference type="Pfam" id="PF01636"/>
    </source>
</evidence>
<proteinExistence type="inferred from homology"/>
<dbReference type="InterPro" id="IPR011009">
    <property type="entry name" value="Kinase-like_dom_sf"/>
</dbReference>
<dbReference type="Pfam" id="PF01636">
    <property type="entry name" value="APH"/>
    <property type="match status" value="1"/>
</dbReference>
<dbReference type="SUPFAM" id="SSF56112">
    <property type="entry name" value="Protein kinase-like (PK-like)"/>
    <property type="match status" value="1"/>
</dbReference>
<dbReference type="InterPro" id="IPR050249">
    <property type="entry name" value="Pseudomonas-type_ThrB"/>
</dbReference>
<comment type="similarity">
    <text evidence="1">Belongs to the pseudomonas-type ThrB family.</text>
</comment>
<dbReference type="EMBL" id="JAOQIO010000040">
    <property type="protein sequence ID" value="MCU6793292.1"/>
    <property type="molecule type" value="Genomic_DNA"/>
</dbReference>
<reference evidence="3 4" key="1">
    <citation type="submission" date="2022-09" db="EMBL/GenBank/DDBJ databases">
        <authorList>
            <person name="Han X.L."/>
            <person name="Wang Q."/>
            <person name="Lu T."/>
        </authorList>
    </citation>
    <scope>NUCLEOTIDE SEQUENCE [LARGE SCALE GENOMIC DNA]</scope>
    <source>
        <strain evidence="3 4">WQ 127069</strain>
    </source>
</reference>
<dbReference type="Gene3D" id="3.90.1200.10">
    <property type="match status" value="1"/>
</dbReference>
<dbReference type="InterPro" id="IPR002575">
    <property type="entry name" value="Aminoglycoside_PTrfase"/>
</dbReference>
<evidence type="ECO:0000313" key="3">
    <source>
        <dbReference type="EMBL" id="MCU6793292.1"/>
    </source>
</evidence>
<accession>A0ABT2UF74</accession>
<dbReference type="PANTHER" id="PTHR21064:SF6">
    <property type="entry name" value="AMINOGLYCOSIDE PHOSPHOTRANSFERASE DOMAIN-CONTAINING PROTEIN"/>
    <property type="match status" value="1"/>
</dbReference>
<dbReference type="PANTHER" id="PTHR21064">
    <property type="entry name" value="AMINOGLYCOSIDE PHOSPHOTRANSFERASE DOMAIN-CONTAINING PROTEIN-RELATED"/>
    <property type="match status" value="1"/>
</dbReference>
<evidence type="ECO:0000313" key="4">
    <source>
        <dbReference type="Proteomes" id="UP001652445"/>
    </source>
</evidence>